<proteinExistence type="predicted"/>
<evidence type="ECO:0000313" key="2">
    <source>
        <dbReference type="EMBL" id="CDW37161.1"/>
    </source>
</evidence>
<organism evidence="2">
    <name type="scientific">Lepeophtheirus salmonis</name>
    <name type="common">Salmon louse</name>
    <name type="synonym">Caligus salmonis</name>
    <dbReference type="NCBI Taxonomy" id="72036"/>
    <lineage>
        <taxon>Eukaryota</taxon>
        <taxon>Metazoa</taxon>
        <taxon>Ecdysozoa</taxon>
        <taxon>Arthropoda</taxon>
        <taxon>Crustacea</taxon>
        <taxon>Multicrustacea</taxon>
        <taxon>Hexanauplia</taxon>
        <taxon>Copepoda</taxon>
        <taxon>Siphonostomatoida</taxon>
        <taxon>Caligidae</taxon>
        <taxon>Lepeophtheirus</taxon>
    </lineage>
</organism>
<dbReference type="AlphaFoldDB" id="A0A0K2UHJ2"/>
<keyword evidence="1" id="KW-0732">Signal</keyword>
<protein>
    <submittedName>
        <fullName evidence="2">Uncharacterized protein</fullName>
    </submittedName>
</protein>
<dbReference type="EMBL" id="HACA01019800">
    <property type="protein sequence ID" value="CDW37161.1"/>
    <property type="molecule type" value="Transcribed_RNA"/>
</dbReference>
<evidence type="ECO:0000256" key="1">
    <source>
        <dbReference type="SAM" id="SignalP"/>
    </source>
</evidence>
<feature type="chain" id="PRO_5005488750" evidence="1">
    <location>
        <begin position="24"/>
        <end position="64"/>
    </location>
</feature>
<reference evidence="2" key="1">
    <citation type="submission" date="2014-05" db="EMBL/GenBank/DDBJ databases">
        <authorList>
            <person name="Chronopoulou M."/>
        </authorList>
    </citation>
    <scope>NUCLEOTIDE SEQUENCE</scope>
    <source>
        <tissue evidence="2">Whole organism</tissue>
    </source>
</reference>
<accession>A0A0K2UHJ2</accession>
<feature type="signal peptide" evidence="1">
    <location>
        <begin position="1"/>
        <end position="23"/>
    </location>
</feature>
<name>A0A0K2UHJ2_LEPSM</name>
<sequence>MEAGQKSSILLILKFLFFLAVLARNEVFDVVSSPLVDASGTKTSTEEIELSLSSLLLVLPHFYT</sequence>